<dbReference type="EMBL" id="NUDP01000078">
    <property type="protein sequence ID" value="PEM67062.1"/>
    <property type="molecule type" value="Genomic_DNA"/>
</dbReference>
<evidence type="ECO:0000313" key="1">
    <source>
        <dbReference type="EMBL" id="PEM67062.1"/>
    </source>
</evidence>
<dbReference type="AlphaFoldDB" id="A0A2B6RDN2"/>
<name>A0A2B6RDN2_9BACI</name>
<protein>
    <submittedName>
        <fullName evidence="1">Uncharacterized protein</fullName>
    </submittedName>
</protein>
<dbReference type="Proteomes" id="UP000219775">
    <property type="component" value="Unassembled WGS sequence"/>
</dbReference>
<reference evidence="1 2" key="1">
    <citation type="submission" date="2017-09" db="EMBL/GenBank/DDBJ databases">
        <title>Large-scale bioinformatics analysis of Bacillus genomes uncovers conserved roles of natural products in bacterial physiology.</title>
        <authorList>
            <consortium name="Agbiome Team Llc"/>
            <person name="Bleich R.M."/>
            <person name="Grubbs K.J."/>
            <person name="Santa Maria K.C."/>
            <person name="Allen S.E."/>
            <person name="Farag S."/>
            <person name="Shank E.A."/>
            <person name="Bowers A."/>
        </authorList>
    </citation>
    <scope>NUCLEOTIDE SEQUENCE [LARGE SCALE GENOMIC DNA]</scope>
    <source>
        <strain evidence="1 2">AFS009893</strain>
    </source>
</reference>
<accession>A0A2B6RDN2</accession>
<proteinExistence type="predicted"/>
<sequence>MVGDFFVTKKTNSKRKMGCEQRKGMISFSLFRFIQVFRQLYNIVYLKESSCIVMKAQSKGKMFLVFMKMLPCKHHKKERHDILFNIQVHTK</sequence>
<gene>
    <name evidence="1" type="ORF">CN613_20175</name>
</gene>
<organism evidence="1 2">
    <name type="scientific">Bacillus pseudomycoides</name>
    <dbReference type="NCBI Taxonomy" id="64104"/>
    <lineage>
        <taxon>Bacteria</taxon>
        <taxon>Bacillati</taxon>
        <taxon>Bacillota</taxon>
        <taxon>Bacilli</taxon>
        <taxon>Bacillales</taxon>
        <taxon>Bacillaceae</taxon>
        <taxon>Bacillus</taxon>
        <taxon>Bacillus cereus group</taxon>
    </lineage>
</organism>
<evidence type="ECO:0000313" key="2">
    <source>
        <dbReference type="Proteomes" id="UP000219775"/>
    </source>
</evidence>
<comment type="caution">
    <text evidence="1">The sequence shown here is derived from an EMBL/GenBank/DDBJ whole genome shotgun (WGS) entry which is preliminary data.</text>
</comment>